<evidence type="ECO:0000256" key="1">
    <source>
        <dbReference type="SAM" id="MobiDB-lite"/>
    </source>
</evidence>
<protein>
    <submittedName>
        <fullName evidence="2">Uncharacterized protein</fullName>
    </submittedName>
</protein>
<dbReference type="Proteomes" id="UP001231189">
    <property type="component" value="Unassembled WGS sequence"/>
</dbReference>
<evidence type="ECO:0000313" key="2">
    <source>
        <dbReference type="EMBL" id="KAK1670926.1"/>
    </source>
</evidence>
<feature type="compositionally biased region" description="Basic and acidic residues" evidence="1">
    <location>
        <begin position="219"/>
        <end position="248"/>
    </location>
</feature>
<dbReference type="SUPFAM" id="SSF50630">
    <property type="entry name" value="Acid proteases"/>
    <property type="match status" value="1"/>
</dbReference>
<organism evidence="2 3">
    <name type="scientific">Lolium multiflorum</name>
    <name type="common">Italian ryegrass</name>
    <name type="synonym">Lolium perenne subsp. multiflorum</name>
    <dbReference type="NCBI Taxonomy" id="4521"/>
    <lineage>
        <taxon>Eukaryota</taxon>
        <taxon>Viridiplantae</taxon>
        <taxon>Streptophyta</taxon>
        <taxon>Embryophyta</taxon>
        <taxon>Tracheophyta</taxon>
        <taxon>Spermatophyta</taxon>
        <taxon>Magnoliopsida</taxon>
        <taxon>Liliopsida</taxon>
        <taxon>Poales</taxon>
        <taxon>Poaceae</taxon>
        <taxon>BOP clade</taxon>
        <taxon>Pooideae</taxon>
        <taxon>Poodae</taxon>
        <taxon>Poeae</taxon>
        <taxon>Poeae Chloroplast Group 2 (Poeae type)</taxon>
        <taxon>Loliodinae</taxon>
        <taxon>Loliinae</taxon>
        <taxon>Lolium</taxon>
    </lineage>
</organism>
<evidence type="ECO:0000313" key="3">
    <source>
        <dbReference type="Proteomes" id="UP001231189"/>
    </source>
</evidence>
<dbReference type="EMBL" id="JAUUTY010000003">
    <property type="protein sequence ID" value="KAK1670926.1"/>
    <property type="molecule type" value="Genomic_DNA"/>
</dbReference>
<dbReference type="Gene3D" id="2.40.70.10">
    <property type="entry name" value="Acid Proteases"/>
    <property type="match status" value="1"/>
</dbReference>
<accession>A0AAD8T7Y6</accession>
<feature type="region of interest" description="Disordered" evidence="1">
    <location>
        <begin position="61"/>
        <end position="92"/>
    </location>
</feature>
<dbReference type="AlphaFoldDB" id="A0AAD8T7Y6"/>
<feature type="region of interest" description="Disordered" evidence="1">
    <location>
        <begin position="326"/>
        <end position="368"/>
    </location>
</feature>
<feature type="region of interest" description="Disordered" evidence="1">
    <location>
        <begin position="606"/>
        <end position="639"/>
    </location>
</feature>
<dbReference type="CDD" id="cd00303">
    <property type="entry name" value="retropepsin_like"/>
    <property type="match status" value="1"/>
</dbReference>
<keyword evidence="3" id="KW-1185">Reference proteome</keyword>
<sequence>MGEVRDWAPPGWHWEVLSSGARTLVRNPGPVVDPDILWWRSRGPRSFQREPAPPEVVAQRIREEDEHRGMPLKRPRWSRPSASEKVKNHKKRLRGLIKKKKTPDSEKVKNHWDEFVKYNTESEEFKKRSATNKANAALKKYHQILGPGGYRANRPKWQAAEAELTRKGIRLGTHGWIERCKEWFYGIGGTLDPETGKCIYKKAHLKFPIEALEKAHKDVEEGRFQPERENDELTRALGNKEHGGRTRGTEGSVPWKYGFPAERKRFPDKSHERRKARETDRLANLEEGMSTMKAQLTMVTQVLTSQMARGQAVDPALLNAIAPLQSQPHRKSSVASSQQVDNDDDDQVVEPPRYPPVDDLTESPAGGTFMSITLGEATKLLDNMMINYSEWHTERAPQGKKVNFVEETSSLSDKIDAIMSMLVNDRTNIDPNNVPLASLVAQEEHVDVNYIKNNNFNNNAYRNNSSNNYRPYPYNNGNGYGNSYGNSYNNNRSSPPGLEAMLKEFISTQTAFNKSVEEKLGKIDILASKVDSLAADVDLLKSKVMTNENHHNKITTTANAIQVRINENIRLMAELRARWDREENEKLAKEKNIAKVWTITTTSNANSTHVAAPPTHTNKRIGVSNVSTSNAKREKLPETAKTAETACDKAAEIFSNIGDDDPIALDYNGLNFDDCHISEVIKFLQKLAKSPNASAINLAFTHHITNALIKAREEKLEREASIPKKLEDGWEPIIKMKIKDFDCNALCDLGASISVMPKKIYNMLDLPPLKNCYLDVNLADHSTKKPLGKVDNVRITVNNNLVPVDFVVLDIEYNASCPIILGRPFLRTVGAIIDMKEGNIKYQFPLKKGMEHFPRKRMKVPFDSIMRTNYDVDTSSLDNT</sequence>
<dbReference type="PANTHER" id="PTHR33067">
    <property type="entry name" value="RNA-DIRECTED DNA POLYMERASE-RELATED"/>
    <property type="match status" value="1"/>
</dbReference>
<gene>
    <name evidence="2" type="ORF">QYE76_059085</name>
</gene>
<dbReference type="PANTHER" id="PTHR33067:SF31">
    <property type="entry name" value="RNA-DIRECTED DNA POLYMERASE"/>
    <property type="match status" value="1"/>
</dbReference>
<reference evidence="2" key="1">
    <citation type="submission" date="2023-07" db="EMBL/GenBank/DDBJ databases">
        <title>A chromosome-level genome assembly of Lolium multiflorum.</title>
        <authorList>
            <person name="Chen Y."/>
            <person name="Copetti D."/>
            <person name="Kolliker R."/>
            <person name="Studer B."/>
        </authorList>
    </citation>
    <scope>NUCLEOTIDE SEQUENCE</scope>
    <source>
        <strain evidence="2">02402/16</strain>
        <tissue evidence="2">Leaf</tissue>
    </source>
</reference>
<feature type="region of interest" description="Disordered" evidence="1">
    <location>
        <begin position="219"/>
        <end position="258"/>
    </location>
</feature>
<dbReference type="InterPro" id="IPR021109">
    <property type="entry name" value="Peptidase_aspartic_dom_sf"/>
</dbReference>
<comment type="caution">
    <text evidence="2">The sequence shown here is derived from an EMBL/GenBank/DDBJ whole genome shotgun (WGS) entry which is preliminary data.</text>
</comment>
<proteinExistence type="predicted"/>
<name>A0AAD8T7Y6_LOLMU</name>